<feature type="domain" description="GST N-terminal" evidence="1">
    <location>
        <begin position="4"/>
        <end position="84"/>
    </location>
</feature>
<dbReference type="Pfam" id="PF13409">
    <property type="entry name" value="GST_N_2"/>
    <property type="match status" value="1"/>
</dbReference>
<dbReference type="Gene3D" id="1.20.1050.10">
    <property type="match status" value="1"/>
</dbReference>
<comment type="caution">
    <text evidence="2">The sequence shown here is derived from an EMBL/GenBank/DDBJ whole genome shotgun (WGS) entry which is preliminary data.</text>
</comment>
<name>A0A831W848_9GAMM</name>
<dbReference type="InterPro" id="IPR036282">
    <property type="entry name" value="Glutathione-S-Trfase_C_sf"/>
</dbReference>
<evidence type="ECO:0000259" key="1">
    <source>
        <dbReference type="PROSITE" id="PS50404"/>
    </source>
</evidence>
<dbReference type="GO" id="GO:0006749">
    <property type="term" value="P:glutathione metabolic process"/>
    <property type="evidence" value="ECO:0007669"/>
    <property type="project" value="TreeGrafter"/>
</dbReference>
<dbReference type="EMBL" id="DRKP01000033">
    <property type="protein sequence ID" value="HEB95315.1"/>
    <property type="molecule type" value="Genomic_DNA"/>
</dbReference>
<dbReference type="InterPro" id="IPR036249">
    <property type="entry name" value="Thioredoxin-like_sf"/>
</dbReference>
<dbReference type="GO" id="GO:0004364">
    <property type="term" value="F:glutathione transferase activity"/>
    <property type="evidence" value="ECO:0007669"/>
    <property type="project" value="TreeGrafter"/>
</dbReference>
<dbReference type="AlphaFoldDB" id="A0A831W848"/>
<reference evidence="2" key="1">
    <citation type="journal article" date="2020" name="mSystems">
        <title>Genome- and Community-Level Interaction Insights into Carbon Utilization and Element Cycling Functions of Hydrothermarchaeota in Hydrothermal Sediment.</title>
        <authorList>
            <person name="Zhou Z."/>
            <person name="Liu Y."/>
            <person name="Xu W."/>
            <person name="Pan J."/>
            <person name="Luo Z.H."/>
            <person name="Li M."/>
        </authorList>
    </citation>
    <scope>NUCLEOTIDE SEQUENCE [LARGE SCALE GENOMIC DNA]</scope>
    <source>
        <strain evidence="2">HyVt-443</strain>
    </source>
</reference>
<dbReference type="GO" id="GO:0006559">
    <property type="term" value="P:L-phenylalanine catabolic process"/>
    <property type="evidence" value="ECO:0007669"/>
    <property type="project" value="TreeGrafter"/>
</dbReference>
<dbReference type="CDD" id="cd03194">
    <property type="entry name" value="GST_C_3"/>
    <property type="match status" value="1"/>
</dbReference>
<dbReference type="Gene3D" id="3.40.30.10">
    <property type="entry name" value="Glutaredoxin"/>
    <property type="match status" value="1"/>
</dbReference>
<dbReference type="InterPro" id="IPR004045">
    <property type="entry name" value="Glutathione_S-Trfase_N"/>
</dbReference>
<dbReference type="SUPFAM" id="SSF52833">
    <property type="entry name" value="Thioredoxin-like"/>
    <property type="match status" value="1"/>
</dbReference>
<evidence type="ECO:0000313" key="2">
    <source>
        <dbReference type="EMBL" id="HEB95315.1"/>
    </source>
</evidence>
<dbReference type="CDD" id="cd03043">
    <property type="entry name" value="GST_N_1"/>
    <property type="match status" value="1"/>
</dbReference>
<dbReference type="GO" id="GO:0016034">
    <property type="term" value="F:maleylacetoacetate isomerase activity"/>
    <property type="evidence" value="ECO:0007669"/>
    <property type="project" value="TreeGrafter"/>
</dbReference>
<dbReference type="Pfam" id="PF13410">
    <property type="entry name" value="GST_C_2"/>
    <property type="match status" value="1"/>
</dbReference>
<proteinExistence type="predicted"/>
<accession>A0A831W848</accession>
<sequence>MSDLTLIIGNKNYSSWSLRPWLFLAWHDIPFEERRISLFTDSMERDLAPYFSDTKVPILLDGDLEVWDSLAILEYLAERFPAYHGWPEAQPARAVARSVSAEMHSSFPALRGEMPMNCRRRFPGFRLSEEGERDLKRLFAVWRYCRERHGHGGPWLFGTFGVADCMYAPMVMRLVSYEIELDEVARPYVETLYRSPAIQAWVASGRVEEEVIEEDEADWPSQPI</sequence>
<dbReference type="PANTHER" id="PTHR42673">
    <property type="entry name" value="MALEYLACETOACETATE ISOMERASE"/>
    <property type="match status" value="1"/>
</dbReference>
<dbReference type="SUPFAM" id="SSF47616">
    <property type="entry name" value="GST C-terminal domain-like"/>
    <property type="match status" value="1"/>
</dbReference>
<gene>
    <name evidence="2" type="ORF">ENI96_02650</name>
</gene>
<organism evidence="2">
    <name type="scientific">Sedimenticola thiotaurini</name>
    <dbReference type="NCBI Taxonomy" id="1543721"/>
    <lineage>
        <taxon>Bacteria</taxon>
        <taxon>Pseudomonadati</taxon>
        <taxon>Pseudomonadota</taxon>
        <taxon>Gammaproteobacteria</taxon>
        <taxon>Chromatiales</taxon>
        <taxon>Sedimenticolaceae</taxon>
        <taxon>Sedimenticola</taxon>
    </lineage>
</organism>
<dbReference type="PROSITE" id="PS50404">
    <property type="entry name" value="GST_NTER"/>
    <property type="match status" value="1"/>
</dbReference>
<dbReference type="Proteomes" id="UP000886251">
    <property type="component" value="Unassembled WGS sequence"/>
</dbReference>
<dbReference type="PANTHER" id="PTHR42673:SF4">
    <property type="entry name" value="MALEYLACETOACETATE ISOMERASE"/>
    <property type="match status" value="1"/>
</dbReference>
<protein>
    <submittedName>
        <fullName evidence="2">Glutathione S-transferase family protein</fullName>
    </submittedName>
</protein>